<dbReference type="GO" id="GO:0005886">
    <property type="term" value="C:plasma membrane"/>
    <property type="evidence" value="ECO:0007669"/>
    <property type="project" value="UniProtKB-SubCell"/>
</dbReference>
<dbReference type="GO" id="GO:0005524">
    <property type="term" value="F:ATP binding"/>
    <property type="evidence" value="ECO:0007669"/>
    <property type="project" value="UniProtKB-KW"/>
</dbReference>
<dbReference type="SMART" id="SM00388">
    <property type="entry name" value="HisKA"/>
    <property type="match status" value="1"/>
</dbReference>
<protein>
    <recommendedName>
        <fullName evidence="3">histidine kinase</fullName>
        <ecNumber evidence="3">2.7.13.3</ecNumber>
    </recommendedName>
</protein>
<evidence type="ECO:0000259" key="15">
    <source>
        <dbReference type="PROSITE" id="PS50109"/>
    </source>
</evidence>
<comment type="catalytic activity">
    <reaction evidence="1">
        <text>ATP + protein L-histidine = ADP + protein N-phospho-L-histidine.</text>
        <dbReference type="EC" id="2.7.13.3"/>
    </reaction>
</comment>
<evidence type="ECO:0000256" key="9">
    <source>
        <dbReference type="ARBA" id="ARBA00022777"/>
    </source>
</evidence>
<evidence type="ECO:0000259" key="16">
    <source>
        <dbReference type="PROSITE" id="PS50885"/>
    </source>
</evidence>
<dbReference type="Gene3D" id="1.10.287.130">
    <property type="match status" value="1"/>
</dbReference>
<dbReference type="FunFam" id="3.30.565.10:FF:000006">
    <property type="entry name" value="Sensor histidine kinase WalK"/>
    <property type="match status" value="1"/>
</dbReference>
<dbReference type="PROSITE" id="PS50109">
    <property type="entry name" value="HIS_KIN"/>
    <property type="match status" value="1"/>
</dbReference>
<dbReference type="PRINTS" id="PR00344">
    <property type="entry name" value="BCTRLSENSOR"/>
</dbReference>
<dbReference type="SMART" id="SM00387">
    <property type="entry name" value="HATPase_c"/>
    <property type="match status" value="1"/>
</dbReference>
<dbReference type="InterPro" id="IPR005467">
    <property type="entry name" value="His_kinase_dom"/>
</dbReference>
<organism evidence="17">
    <name type="scientific">Caldithrix abyssi</name>
    <dbReference type="NCBI Taxonomy" id="187145"/>
    <lineage>
        <taxon>Bacteria</taxon>
        <taxon>Pseudomonadati</taxon>
        <taxon>Calditrichota</taxon>
        <taxon>Calditrichia</taxon>
        <taxon>Calditrichales</taxon>
        <taxon>Calditrichaceae</taxon>
        <taxon>Caldithrix</taxon>
    </lineage>
</organism>
<name>A0A7V4U3A5_CALAY</name>
<evidence type="ECO:0000256" key="12">
    <source>
        <dbReference type="ARBA" id="ARBA00023012"/>
    </source>
</evidence>
<dbReference type="PROSITE" id="PS50885">
    <property type="entry name" value="HAMP"/>
    <property type="match status" value="1"/>
</dbReference>
<evidence type="ECO:0000256" key="4">
    <source>
        <dbReference type="ARBA" id="ARBA00022475"/>
    </source>
</evidence>
<dbReference type="EMBL" id="DRQG01000142">
    <property type="protein sequence ID" value="HGY56999.1"/>
    <property type="molecule type" value="Genomic_DNA"/>
</dbReference>
<dbReference type="Gene3D" id="3.30.565.10">
    <property type="entry name" value="Histidine kinase-like ATPase, C-terminal domain"/>
    <property type="match status" value="1"/>
</dbReference>
<dbReference type="SUPFAM" id="SSF47384">
    <property type="entry name" value="Homodimeric domain of signal transducing histidine kinase"/>
    <property type="match status" value="1"/>
</dbReference>
<evidence type="ECO:0000256" key="14">
    <source>
        <dbReference type="SAM" id="Phobius"/>
    </source>
</evidence>
<dbReference type="PANTHER" id="PTHR45528">
    <property type="entry name" value="SENSOR HISTIDINE KINASE CPXA"/>
    <property type="match status" value="1"/>
</dbReference>
<dbReference type="InterPro" id="IPR050398">
    <property type="entry name" value="HssS/ArlS-like"/>
</dbReference>
<evidence type="ECO:0000256" key="10">
    <source>
        <dbReference type="ARBA" id="ARBA00022840"/>
    </source>
</evidence>
<dbReference type="Pfam" id="PF02518">
    <property type="entry name" value="HATPase_c"/>
    <property type="match status" value="1"/>
</dbReference>
<evidence type="ECO:0000256" key="2">
    <source>
        <dbReference type="ARBA" id="ARBA00004651"/>
    </source>
</evidence>
<keyword evidence="6" id="KW-0808">Transferase</keyword>
<comment type="caution">
    <text evidence="17">The sequence shown here is derived from an EMBL/GenBank/DDBJ whole genome shotgun (WGS) entry which is preliminary data.</text>
</comment>
<evidence type="ECO:0000256" key="11">
    <source>
        <dbReference type="ARBA" id="ARBA00022989"/>
    </source>
</evidence>
<dbReference type="SUPFAM" id="SSF158472">
    <property type="entry name" value="HAMP domain-like"/>
    <property type="match status" value="1"/>
</dbReference>
<dbReference type="InterPro" id="IPR003594">
    <property type="entry name" value="HATPase_dom"/>
</dbReference>
<evidence type="ECO:0000313" key="17">
    <source>
        <dbReference type="EMBL" id="HGY56999.1"/>
    </source>
</evidence>
<feature type="transmembrane region" description="Helical" evidence="14">
    <location>
        <begin position="7"/>
        <end position="27"/>
    </location>
</feature>
<dbReference type="SUPFAM" id="SSF55874">
    <property type="entry name" value="ATPase domain of HSP90 chaperone/DNA topoisomerase II/histidine kinase"/>
    <property type="match status" value="1"/>
</dbReference>
<keyword evidence="8" id="KW-0547">Nucleotide-binding</keyword>
<dbReference type="CDD" id="cd06225">
    <property type="entry name" value="HAMP"/>
    <property type="match status" value="1"/>
</dbReference>
<gene>
    <name evidence="17" type="ORF">ENK44_14925</name>
</gene>
<evidence type="ECO:0000256" key="8">
    <source>
        <dbReference type="ARBA" id="ARBA00022741"/>
    </source>
</evidence>
<proteinExistence type="predicted"/>
<evidence type="ECO:0000256" key="3">
    <source>
        <dbReference type="ARBA" id="ARBA00012438"/>
    </source>
</evidence>
<feature type="domain" description="HAMP" evidence="16">
    <location>
        <begin position="238"/>
        <end position="290"/>
    </location>
</feature>
<keyword evidence="10" id="KW-0067">ATP-binding</keyword>
<dbReference type="Proteomes" id="UP000885779">
    <property type="component" value="Unassembled WGS sequence"/>
</dbReference>
<dbReference type="CDD" id="cd00082">
    <property type="entry name" value="HisKA"/>
    <property type="match status" value="1"/>
</dbReference>
<comment type="subcellular location">
    <subcellularLocation>
        <location evidence="2">Cell membrane</location>
        <topology evidence="2">Multi-pass membrane protein</topology>
    </subcellularLocation>
</comment>
<accession>A0A7V4U3A5</accession>
<evidence type="ECO:0000256" key="1">
    <source>
        <dbReference type="ARBA" id="ARBA00000085"/>
    </source>
</evidence>
<dbReference type="CDD" id="cd00075">
    <property type="entry name" value="HATPase"/>
    <property type="match status" value="1"/>
</dbReference>
<dbReference type="InterPro" id="IPR036890">
    <property type="entry name" value="HATPase_C_sf"/>
</dbReference>
<dbReference type="InterPro" id="IPR036097">
    <property type="entry name" value="HisK_dim/P_sf"/>
</dbReference>
<dbReference type="InterPro" id="IPR003661">
    <property type="entry name" value="HisK_dim/P_dom"/>
</dbReference>
<dbReference type="Gene3D" id="6.10.340.10">
    <property type="match status" value="1"/>
</dbReference>
<reference evidence="17" key="1">
    <citation type="journal article" date="2020" name="mSystems">
        <title>Genome- and Community-Level Interaction Insights into Carbon Utilization and Element Cycling Functions of Hydrothermarchaeota in Hydrothermal Sediment.</title>
        <authorList>
            <person name="Zhou Z."/>
            <person name="Liu Y."/>
            <person name="Xu W."/>
            <person name="Pan J."/>
            <person name="Luo Z.H."/>
            <person name="Li M."/>
        </authorList>
    </citation>
    <scope>NUCLEOTIDE SEQUENCE [LARGE SCALE GENOMIC DNA]</scope>
    <source>
        <strain evidence="17">HyVt-577</strain>
    </source>
</reference>
<keyword evidence="11 14" id="KW-1133">Transmembrane helix</keyword>
<dbReference type="Pfam" id="PF00512">
    <property type="entry name" value="HisKA"/>
    <property type="match status" value="1"/>
</dbReference>
<keyword evidence="13 14" id="KW-0472">Membrane</keyword>
<keyword evidence="5" id="KW-0597">Phosphoprotein</keyword>
<dbReference type="Pfam" id="PF00672">
    <property type="entry name" value="HAMP"/>
    <property type="match status" value="1"/>
</dbReference>
<dbReference type="EC" id="2.7.13.3" evidence="3"/>
<sequence length="527" mass="60729">MKLKTKLFLSYFVLILLSGISLFWLIIEIRQLTTSLRTHVSQDVRSIIAISRQLQSLEDLNAAYILLFIPGKSIDQKGAKLETTLDRFEKNWRQLKTAMLTPFPKAWYDRFFDRLYRFVYGWFDPLRVSPDEYGKEIRTLSERVESIWREIDTNMAKSLRYLRENRQADARYLRDARIKRELQKLRQLLADLNRQLGRRGIAKSTEMARIAQKSQWVIIAAAVLMVVLSIIVAFIVSKRLTRPIPALKDAVNKVAIQNFDIHIKEKSNDEIGELAQAFEQMSRRLKETEAYKSAMLSQFTHEMKSPLGSVKQATHLLETALGENASQEQKRFLAIIKGNNENLQKMITNILHSASYESGRVKLNYKPVEFVRLVKEVLIYLSPMIKGKNIDVRMQFSKEKITGEADEDKIKEVVQNLVSNAVKFSDKGTTIDISVREKFPLIIFDIRDRGIGIPAKEIPYVFERMYRAANAKTISVKGTGLGLYIVSQIVRAHGGKIDVQSREGQGTRFRLTLPRSKRIAEEGEWLQ</sequence>
<dbReference type="AlphaFoldDB" id="A0A7V4U3A5"/>
<feature type="transmembrane region" description="Helical" evidence="14">
    <location>
        <begin position="216"/>
        <end position="236"/>
    </location>
</feature>
<keyword evidence="7 14" id="KW-0812">Transmembrane</keyword>
<dbReference type="PANTHER" id="PTHR45528:SF1">
    <property type="entry name" value="SENSOR HISTIDINE KINASE CPXA"/>
    <property type="match status" value="1"/>
</dbReference>
<evidence type="ECO:0000256" key="5">
    <source>
        <dbReference type="ARBA" id="ARBA00022553"/>
    </source>
</evidence>
<dbReference type="InterPro" id="IPR004358">
    <property type="entry name" value="Sig_transdc_His_kin-like_C"/>
</dbReference>
<keyword evidence="12" id="KW-0902">Two-component regulatory system</keyword>
<evidence type="ECO:0000256" key="13">
    <source>
        <dbReference type="ARBA" id="ARBA00023136"/>
    </source>
</evidence>
<dbReference type="SMART" id="SM00304">
    <property type="entry name" value="HAMP"/>
    <property type="match status" value="1"/>
</dbReference>
<dbReference type="GO" id="GO:0000155">
    <property type="term" value="F:phosphorelay sensor kinase activity"/>
    <property type="evidence" value="ECO:0007669"/>
    <property type="project" value="InterPro"/>
</dbReference>
<feature type="domain" description="Histidine kinase" evidence="15">
    <location>
        <begin position="298"/>
        <end position="517"/>
    </location>
</feature>
<evidence type="ECO:0000256" key="7">
    <source>
        <dbReference type="ARBA" id="ARBA00022692"/>
    </source>
</evidence>
<evidence type="ECO:0000256" key="6">
    <source>
        <dbReference type="ARBA" id="ARBA00022679"/>
    </source>
</evidence>
<keyword evidence="4" id="KW-1003">Cell membrane</keyword>
<dbReference type="InterPro" id="IPR003660">
    <property type="entry name" value="HAMP_dom"/>
</dbReference>
<keyword evidence="9 17" id="KW-0418">Kinase</keyword>